<dbReference type="RefSeq" id="WP_416343362.1">
    <property type="nucleotide sequence ID" value="NZ_JALQCY010000002.1"/>
</dbReference>
<name>A0ABT0J203_9MICO</name>
<dbReference type="PANTHER" id="PTHR43004">
    <property type="entry name" value="TRK SYSTEM POTASSIUM UPTAKE PROTEIN"/>
    <property type="match status" value="1"/>
</dbReference>
<keyword evidence="2" id="KW-0285">Flavoprotein</keyword>
<feature type="region of interest" description="Disordered" evidence="4">
    <location>
        <begin position="461"/>
        <end position="495"/>
    </location>
</feature>
<sequence length="495" mass="52130">MDADVVVVGAGPTGLLLAGDLATAGARVTVLEKRPAGLSNLTRAFAVHARTLEVLDARGLADELVDGGRQVRRIRLFGRVDVRLDMLPGRFPFVLVTPQFEVERLLRRRAEDAGATFRHDVRVTGLAQDEAEVALTTVDEDGAGARVRSPWVVGTDGVRSTVRRAAGVPFPGETVIQAMVLADVRLGRPPEDALTVASAGGALGFLAPFGDAWYRFIGWDEALHPDDDRPVDLDEVRALARSTLGDDHDMTELRFATRFAADERQAPRYRAGRVLLAGDAAHAHSPAGGLGMNTGLQDAANLSWRLSAVVRGADEGVLDGYAAERHPVGRQVLRTSGTILRVATRRGPAASALRAAAAGVLARAAPVRRRAATTVSALGVRYPAPPGAHPAAGRRVPDVALVPGGSGGRLAEALRAGRFVLVAPASGPPADVPLAPGELSAADRAVVRRADGRDTTLLVRPDGYLADARSPGATSDGAQGRELSNSWTRRNPSRR</sequence>
<gene>
    <name evidence="6" type="ORF">M1843_07150</name>
</gene>
<dbReference type="Gene3D" id="3.40.30.120">
    <property type="match status" value="1"/>
</dbReference>
<dbReference type="GO" id="GO:0004497">
    <property type="term" value="F:monooxygenase activity"/>
    <property type="evidence" value="ECO:0007669"/>
    <property type="project" value="UniProtKB-KW"/>
</dbReference>
<keyword evidence="6" id="KW-0503">Monooxygenase</keyword>
<dbReference type="InterPro" id="IPR036188">
    <property type="entry name" value="FAD/NAD-bd_sf"/>
</dbReference>
<evidence type="ECO:0000259" key="5">
    <source>
        <dbReference type="Pfam" id="PF01494"/>
    </source>
</evidence>
<dbReference type="Gene3D" id="3.50.50.60">
    <property type="entry name" value="FAD/NAD(P)-binding domain"/>
    <property type="match status" value="1"/>
</dbReference>
<comment type="caution">
    <text evidence="6">The sequence shown here is derived from an EMBL/GenBank/DDBJ whole genome shotgun (WGS) entry which is preliminary data.</text>
</comment>
<protein>
    <submittedName>
        <fullName evidence="6">FAD-dependent monooxygenase</fullName>
    </submittedName>
</protein>
<keyword evidence="3" id="KW-0274">FAD</keyword>
<dbReference type="InterPro" id="IPR002938">
    <property type="entry name" value="FAD-bd"/>
</dbReference>
<feature type="compositionally biased region" description="Polar residues" evidence="4">
    <location>
        <begin position="472"/>
        <end position="495"/>
    </location>
</feature>
<dbReference type="Pfam" id="PF21274">
    <property type="entry name" value="Rng_hyd_C"/>
    <property type="match status" value="1"/>
</dbReference>
<dbReference type="InterPro" id="IPR050641">
    <property type="entry name" value="RIFMO-like"/>
</dbReference>
<organism evidence="6 7">
    <name type="scientific">Isoptericola peretonis</name>
    <dbReference type="NCBI Taxonomy" id="2918523"/>
    <lineage>
        <taxon>Bacteria</taxon>
        <taxon>Bacillati</taxon>
        <taxon>Actinomycetota</taxon>
        <taxon>Actinomycetes</taxon>
        <taxon>Micrococcales</taxon>
        <taxon>Promicromonosporaceae</taxon>
        <taxon>Isoptericola</taxon>
    </lineage>
</organism>
<evidence type="ECO:0000256" key="4">
    <source>
        <dbReference type="SAM" id="MobiDB-lite"/>
    </source>
</evidence>
<evidence type="ECO:0000313" key="7">
    <source>
        <dbReference type="Proteomes" id="UP001651050"/>
    </source>
</evidence>
<dbReference type="Proteomes" id="UP001651050">
    <property type="component" value="Unassembled WGS sequence"/>
</dbReference>
<keyword evidence="6" id="KW-0560">Oxidoreductase</keyword>
<dbReference type="EMBL" id="JALQCY010000002">
    <property type="protein sequence ID" value="MCK9793516.1"/>
    <property type="molecule type" value="Genomic_DNA"/>
</dbReference>
<evidence type="ECO:0000313" key="6">
    <source>
        <dbReference type="EMBL" id="MCK9793516.1"/>
    </source>
</evidence>
<dbReference type="Pfam" id="PF01494">
    <property type="entry name" value="FAD_binding_3"/>
    <property type="match status" value="1"/>
</dbReference>
<proteinExistence type="predicted"/>
<reference evidence="6 7" key="1">
    <citation type="submission" date="2022-02" db="EMBL/GenBank/DDBJ databases">
        <title>The car tank lid bacteriome: a reservoir of bacteria with potential in bioremediation of fuel.</title>
        <authorList>
            <person name="Vidal-Verdu A."/>
            <person name="Gomez-Martinez D."/>
            <person name="Latorre-Perez A."/>
            <person name="Pereto J."/>
            <person name="Porcar M."/>
        </authorList>
    </citation>
    <scope>NUCLEOTIDE SEQUENCE [LARGE SCALE GENOMIC DNA]</scope>
    <source>
        <strain evidence="6 7">4D.3</strain>
    </source>
</reference>
<evidence type="ECO:0000256" key="2">
    <source>
        <dbReference type="ARBA" id="ARBA00022630"/>
    </source>
</evidence>
<evidence type="ECO:0000256" key="1">
    <source>
        <dbReference type="ARBA" id="ARBA00001974"/>
    </source>
</evidence>
<feature type="domain" description="FAD-binding" evidence="5">
    <location>
        <begin position="2"/>
        <end position="335"/>
    </location>
</feature>
<dbReference type="PANTHER" id="PTHR43004:SF19">
    <property type="entry name" value="BINDING MONOOXYGENASE, PUTATIVE (JCVI)-RELATED"/>
    <property type="match status" value="1"/>
</dbReference>
<accession>A0ABT0J203</accession>
<dbReference type="Gene3D" id="3.30.70.2450">
    <property type="match status" value="1"/>
</dbReference>
<keyword evidence="7" id="KW-1185">Reference proteome</keyword>
<dbReference type="SUPFAM" id="SSF51905">
    <property type="entry name" value="FAD/NAD(P)-binding domain"/>
    <property type="match status" value="1"/>
</dbReference>
<evidence type="ECO:0000256" key="3">
    <source>
        <dbReference type="ARBA" id="ARBA00022827"/>
    </source>
</evidence>
<dbReference type="PRINTS" id="PR00420">
    <property type="entry name" value="RNGMNOXGNASE"/>
</dbReference>
<comment type="cofactor">
    <cofactor evidence="1">
        <name>FAD</name>
        <dbReference type="ChEBI" id="CHEBI:57692"/>
    </cofactor>
</comment>